<protein>
    <recommendedName>
        <fullName evidence="3">Acetoacetate decarboxylase</fullName>
    </recommendedName>
</protein>
<dbReference type="GO" id="GO:0016829">
    <property type="term" value="F:lyase activity"/>
    <property type="evidence" value="ECO:0007669"/>
    <property type="project" value="InterPro"/>
</dbReference>
<dbReference type="AlphaFoldDB" id="A0A3D8L8L2"/>
<comment type="caution">
    <text evidence="1">The sequence shown here is derived from an EMBL/GenBank/DDBJ whole genome shotgun (WGS) entry which is preliminary data.</text>
</comment>
<dbReference type="OrthoDB" id="323772at2"/>
<dbReference type="Gene3D" id="2.40.400.10">
    <property type="entry name" value="Acetoacetate decarboxylase-like"/>
    <property type="match status" value="1"/>
</dbReference>
<name>A0A3D8L8L2_9BACT</name>
<sequence length="230" mass="25853">MHVAGSQTQQNHKPMKPNIIAPPPWKLTGEGIVLLYHFPKEFNQQYGFMESYQREGYKAGLGAVLLVEYKTADVGPYFELLYIPGIFCIGGKLTFSISRIFVSTYDSVWNGRENWGIPKEMADFTSVKRPNGERVYEVEVNGQLICEAHVKPWSPAIPFSNKLIPCTRIVQQHQGQLLLTRPIASGHMRLASLRHMATDAAFFPPLHQLKPLAALSIPGFLMTFPSPEVL</sequence>
<dbReference type="InterPro" id="IPR023375">
    <property type="entry name" value="ADC_dom_sf"/>
</dbReference>
<dbReference type="Proteomes" id="UP000256708">
    <property type="component" value="Unassembled WGS sequence"/>
</dbReference>
<evidence type="ECO:0008006" key="3">
    <source>
        <dbReference type="Google" id="ProtNLM"/>
    </source>
</evidence>
<dbReference type="PANTHER" id="PTHR40518:SF1">
    <property type="entry name" value="ACETOACETATE DECARBOXYLASE"/>
    <property type="match status" value="1"/>
</dbReference>
<dbReference type="EMBL" id="QRGR01000021">
    <property type="protein sequence ID" value="RDV13714.1"/>
    <property type="molecule type" value="Genomic_DNA"/>
</dbReference>
<dbReference type="PANTHER" id="PTHR40518">
    <property type="entry name" value="ACETOACETATE DECARBOXYLASE"/>
    <property type="match status" value="1"/>
</dbReference>
<dbReference type="InterPro" id="IPR010451">
    <property type="entry name" value="Acetoacetate_decarboxylase"/>
</dbReference>
<reference evidence="2" key="1">
    <citation type="submission" date="2018-08" db="EMBL/GenBank/DDBJ databases">
        <authorList>
            <person name="Liu Z.-W."/>
            <person name="Du Z.-J."/>
        </authorList>
    </citation>
    <scope>NUCLEOTIDE SEQUENCE [LARGE SCALE GENOMIC DNA]</scope>
    <source>
        <strain evidence="2">H4X</strain>
    </source>
</reference>
<dbReference type="SUPFAM" id="SSF160104">
    <property type="entry name" value="Acetoacetate decarboxylase-like"/>
    <property type="match status" value="1"/>
</dbReference>
<evidence type="ECO:0000313" key="2">
    <source>
        <dbReference type="Proteomes" id="UP000256708"/>
    </source>
</evidence>
<accession>A0A3D8L8L2</accession>
<dbReference type="Pfam" id="PF06314">
    <property type="entry name" value="ADC"/>
    <property type="match status" value="1"/>
</dbReference>
<proteinExistence type="predicted"/>
<organism evidence="1 2">
    <name type="scientific">Pontibacter diazotrophicus</name>
    <dbReference type="NCBI Taxonomy" id="1400979"/>
    <lineage>
        <taxon>Bacteria</taxon>
        <taxon>Pseudomonadati</taxon>
        <taxon>Bacteroidota</taxon>
        <taxon>Cytophagia</taxon>
        <taxon>Cytophagales</taxon>
        <taxon>Hymenobacteraceae</taxon>
        <taxon>Pontibacter</taxon>
    </lineage>
</organism>
<keyword evidence="2" id="KW-1185">Reference proteome</keyword>
<gene>
    <name evidence="1" type="ORF">DXT99_18290</name>
</gene>
<evidence type="ECO:0000313" key="1">
    <source>
        <dbReference type="EMBL" id="RDV13714.1"/>
    </source>
</evidence>